<proteinExistence type="predicted"/>
<reference evidence="2" key="2">
    <citation type="submission" date="2020-05" db="EMBL/GenBank/DDBJ databases">
        <authorList>
            <person name="Kim H.-S."/>
            <person name="Proctor R.H."/>
            <person name="Brown D.W."/>
        </authorList>
    </citation>
    <scope>NUCLEOTIDE SEQUENCE</scope>
    <source>
        <strain evidence="2">NRRL 20472</strain>
    </source>
</reference>
<dbReference type="OrthoDB" id="5396252at2759"/>
<protein>
    <submittedName>
        <fullName evidence="2">Uncharacterized protein</fullName>
    </submittedName>
</protein>
<dbReference type="AlphaFoldDB" id="A0A8H4SQ12"/>
<sequence length="164" mass="18543">MFNFLQAQTEFFRTMASMNHQRANQPWDAFSSHQSVMNAGIPGAESTYAPSNYAVSTYQQAVGYAPSVAPSERNNVGLPSRYRPVSKAASQIRSEKQARPDDTATIKDWGGISRKDLGASITHQDSTDDDDDEEFWRAKKAKRDRRRAVWIQDNDLGIKPEWIM</sequence>
<feature type="compositionally biased region" description="Basic and acidic residues" evidence="1">
    <location>
        <begin position="93"/>
        <end position="105"/>
    </location>
</feature>
<dbReference type="PANTHER" id="PTHR42068">
    <property type="entry name" value="YALI0B18964P"/>
    <property type="match status" value="1"/>
</dbReference>
<evidence type="ECO:0000313" key="2">
    <source>
        <dbReference type="EMBL" id="KAF4943555.1"/>
    </source>
</evidence>
<name>A0A8H4SQ12_9HYPO</name>
<reference evidence="2" key="1">
    <citation type="journal article" date="2020" name="BMC Genomics">
        <title>Correction to: Identification and distribution of gene clusters required for synthesis of sphingolipid metabolism inhibitors in diverse species of the filamentous fungus Fusarium.</title>
        <authorList>
            <person name="Kim H.S."/>
            <person name="Lohmar J.M."/>
            <person name="Busman M."/>
            <person name="Brown D.W."/>
            <person name="Naumann T.A."/>
            <person name="Divon H.H."/>
            <person name="Lysoe E."/>
            <person name="Uhlig S."/>
            <person name="Proctor R.H."/>
        </authorList>
    </citation>
    <scope>NUCLEOTIDE SEQUENCE</scope>
    <source>
        <strain evidence="2">NRRL 20472</strain>
    </source>
</reference>
<dbReference type="Proteomes" id="UP000622797">
    <property type="component" value="Unassembled WGS sequence"/>
</dbReference>
<accession>A0A8H4SQ12</accession>
<evidence type="ECO:0000313" key="3">
    <source>
        <dbReference type="Proteomes" id="UP000622797"/>
    </source>
</evidence>
<evidence type="ECO:0000256" key="1">
    <source>
        <dbReference type="SAM" id="MobiDB-lite"/>
    </source>
</evidence>
<keyword evidence="3" id="KW-1185">Reference proteome</keyword>
<comment type="caution">
    <text evidence="2">The sequence shown here is derived from an EMBL/GenBank/DDBJ whole genome shotgun (WGS) entry which is preliminary data.</text>
</comment>
<organism evidence="2 3">
    <name type="scientific">Fusarium sarcochroum</name>
    <dbReference type="NCBI Taxonomy" id="1208366"/>
    <lineage>
        <taxon>Eukaryota</taxon>
        <taxon>Fungi</taxon>
        <taxon>Dikarya</taxon>
        <taxon>Ascomycota</taxon>
        <taxon>Pezizomycotina</taxon>
        <taxon>Sordariomycetes</taxon>
        <taxon>Hypocreomycetidae</taxon>
        <taxon>Hypocreales</taxon>
        <taxon>Nectriaceae</taxon>
        <taxon>Fusarium</taxon>
        <taxon>Fusarium lateritium species complex</taxon>
    </lineage>
</organism>
<gene>
    <name evidence="2" type="ORF">FSARC_14895</name>
</gene>
<feature type="region of interest" description="Disordered" evidence="1">
    <location>
        <begin position="72"/>
        <end position="110"/>
    </location>
</feature>
<dbReference type="EMBL" id="JABEXW010001502">
    <property type="protein sequence ID" value="KAF4943555.1"/>
    <property type="molecule type" value="Genomic_DNA"/>
</dbReference>
<dbReference type="PANTHER" id="PTHR42068:SF1">
    <property type="entry name" value="YALI0B18964P"/>
    <property type="match status" value="1"/>
</dbReference>